<gene>
    <name evidence="1" type="ORF">HYN49_07655</name>
</gene>
<dbReference type="AlphaFoldDB" id="A0A2S1SHC8"/>
<keyword evidence="2" id="KW-1185">Reference proteome</keyword>
<organism evidence="1 2">
    <name type="scientific">Flavobacterium pallidum</name>
    <dbReference type="NCBI Taxonomy" id="2172098"/>
    <lineage>
        <taxon>Bacteria</taxon>
        <taxon>Pseudomonadati</taxon>
        <taxon>Bacteroidota</taxon>
        <taxon>Flavobacteriia</taxon>
        <taxon>Flavobacteriales</taxon>
        <taxon>Flavobacteriaceae</taxon>
        <taxon>Flavobacterium</taxon>
    </lineage>
</organism>
<dbReference type="Proteomes" id="UP000244937">
    <property type="component" value="Chromosome"/>
</dbReference>
<accession>A0A2S1SHC8</accession>
<sequence>MKEDLTSILVFATNIRNRSDKEFVSSILDESTVIRKWSIDQEDIDCVLRVVTNVLSVNDIIKIINILGFNCAELQ</sequence>
<dbReference type="EMBL" id="CP029187">
    <property type="protein sequence ID" value="AWI25785.1"/>
    <property type="molecule type" value="Genomic_DNA"/>
</dbReference>
<name>A0A2S1SHC8_9FLAO</name>
<dbReference type="KEGG" id="fpal:HYN49_07655"/>
<reference evidence="1 2" key="1">
    <citation type="submission" date="2018-05" db="EMBL/GenBank/DDBJ databases">
        <title>Genome sequencing of Flavobacterium sp. HYN0049.</title>
        <authorList>
            <person name="Yi H."/>
            <person name="Baek C."/>
        </authorList>
    </citation>
    <scope>NUCLEOTIDE SEQUENCE [LARGE SCALE GENOMIC DNA]</scope>
    <source>
        <strain evidence="1 2">HYN0049</strain>
    </source>
</reference>
<dbReference type="RefSeq" id="WP_108903571.1">
    <property type="nucleotide sequence ID" value="NZ_CP029187.1"/>
</dbReference>
<evidence type="ECO:0000313" key="1">
    <source>
        <dbReference type="EMBL" id="AWI25785.1"/>
    </source>
</evidence>
<dbReference type="OrthoDB" id="1036397at2"/>
<proteinExistence type="predicted"/>
<evidence type="ECO:0000313" key="2">
    <source>
        <dbReference type="Proteomes" id="UP000244937"/>
    </source>
</evidence>
<protein>
    <submittedName>
        <fullName evidence="1">Uncharacterized protein</fullName>
    </submittedName>
</protein>